<gene>
    <name evidence="1" type="ORF">SAMN04487885_106129</name>
</gene>
<protein>
    <submittedName>
        <fullName evidence="1">Uncharacterized protein</fullName>
    </submittedName>
</protein>
<evidence type="ECO:0000313" key="1">
    <source>
        <dbReference type="EMBL" id="SFF68310.1"/>
    </source>
</evidence>
<dbReference type="STRING" id="1529.SAMN04487885_106129"/>
<evidence type="ECO:0000313" key="2">
    <source>
        <dbReference type="Proteomes" id="UP000182135"/>
    </source>
</evidence>
<dbReference type="AlphaFoldDB" id="A0A1I2KPY6"/>
<organism evidence="1 2">
    <name type="scientific">Clostridium cadaveris</name>
    <dbReference type="NCBI Taxonomy" id="1529"/>
    <lineage>
        <taxon>Bacteria</taxon>
        <taxon>Bacillati</taxon>
        <taxon>Bacillota</taxon>
        <taxon>Clostridia</taxon>
        <taxon>Eubacteriales</taxon>
        <taxon>Clostridiaceae</taxon>
        <taxon>Clostridium</taxon>
    </lineage>
</organism>
<dbReference type="OrthoDB" id="1699217at2"/>
<proteinExistence type="predicted"/>
<keyword evidence="2" id="KW-1185">Reference proteome</keyword>
<dbReference type="Proteomes" id="UP000182135">
    <property type="component" value="Unassembled WGS sequence"/>
</dbReference>
<name>A0A1I2KPY6_9CLOT</name>
<reference evidence="1 2" key="1">
    <citation type="submission" date="2016-10" db="EMBL/GenBank/DDBJ databases">
        <authorList>
            <person name="de Groot N.N."/>
        </authorList>
    </citation>
    <scope>NUCLEOTIDE SEQUENCE [LARGE SCALE GENOMIC DNA]</scope>
    <source>
        <strain evidence="1 2">NLAE-zl-G419</strain>
    </source>
</reference>
<sequence length="59" mass="7152">MEKQSIANKKWEDKNKEYSNYLKSRTSARSFINKKATLDDIKELRKLLEQREEFLKSNE</sequence>
<dbReference type="eggNOG" id="ENOG5033A22">
    <property type="taxonomic scope" value="Bacteria"/>
</dbReference>
<accession>A0A1I2KPY6</accession>
<dbReference type="EMBL" id="FOOE01000006">
    <property type="protein sequence ID" value="SFF68310.1"/>
    <property type="molecule type" value="Genomic_DNA"/>
</dbReference>